<dbReference type="AlphaFoldDB" id="A0AAD7I9Z6"/>
<keyword evidence="1" id="KW-0547">Nucleotide-binding</keyword>
<evidence type="ECO:0000256" key="2">
    <source>
        <dbReference type="ARBA" id="ARBA00022840"/>
    </source>
</evidence>
<dbReference type="Pfam" id="PF25426">
    <property type="entry name" value="AAA_lid_BCS1"/>
    <property type="match status" value="1"/>
</dbReference>
<feature type="domain" description="Mitochondrial chaperone BCS1-like ATPase lid" evidence="3">
    <location>
        <begin position="100"/>
        <end position="172"/>
    </location>
</feature>
<reference evidence="4" key="1">
    <citation type="submission" date="2023-03" db="EMBL/GenBank/DDBJ databases">
        <title>Massive genome expansion in bonnet fungi (Mycena s.s.) driven by repeated elements and novel gene families across ecological guilds.</title>
        <authorList>
            <consortium name="Lawrence Berkeley National Laboratory"/>
            <person name="Harder C.B."/>
            <person name="Miyauchi S."/>
            <person name="Viragh M."/>
            <person name="Kuo A."/>
            <person name="Thoen E."/>
            <person name="Andreopoulos B."/>
            <person name="Lu D."/>
            <person name="Skrede I."/>
            <person name="Drula E."/>
            <person name="Henrissat B."/>
            <person name="Morin E."/>
            <person name="Kohler A."/>
            <person name="Barry K."/>
            <person name="LaButti K."/>
            <person name="Morin E."/>
            <person name="Salamov A."/>
            <person name="Lipzen A."/>
            <person name="Mereny Z."/>
            <person name="Hegedus B."/>
            <person name="Baldrian P."/>
            <person name="Stursova M."/>
            <person name="Weitz H."/>
            <person name="Taylor A."/>
            <person name="Grigoriev I.V."/>
            <person name="Nagy L.G."/>
            <person name="Martin F."/>
            <person name="Kauserud H."/>
        </authorList>
    </citation>
    <scope>NUCLEOTIDE SEQUENCE</scope>
    <source>
        <strain evidence="4">CBHHK188m</strain>
    </source>
</reference>
<evidence type="ECO:0000313" key="5">
    <source>
        <dbReference type="Proteomes" id="UP001215280"/>
    </source>
</evidence>
<comment type="caution">
    <text evidence="4">The sequence shown here is derived from an EMBL/GenBank/DDBJ whole genome shotgun (WGS) entry which is preliminary data.</text>
</comment>
<name>A0AAD7I9Z6_9AGAR</name>
<keyword evidence="5" id="KW-1185">Reference proteome</keyword>
<proteinExistence type="predicted"/>
<protein>
    <recommendedName>
        <fullName evidence="3">Mitochondrial chaperone BCS1-like ATPase lid domain-containing protein</fullName>
    </recommendedName>
</protein>
<keyword evidence="2" id="KW-0067">ATP-binding</keyword>
<evidence type="ECO:0000313" key="4">
    <source>
        <dbReference type="EMBL" id="KAJ7737173.1"/>
    </source>
</evidence>
<accession>A0AAD7I9Z6</accession>
<dbReference type="Proteomes" id="UP001215280">
    <property type="component" value="Unassembled WGS sequence"/>
</dbReference>
<evidence type="ECO:0000259" key="3">
    <source>
        <dbReference type="Pfam" id="PF25426"/>
    </source>
</evidence>
<sequence>MALFLERSFANVRKMVLQEQAKARLSMLLDIDCAFPSRGDTEDENYDDLRAERDYLIPRMMLPNSAVTLSGLLNVLDSVSSEEGRLTFATIEYSFATTAQIAEVYKVFFRLAPVEDEENGHAAYLSCTAEDLEDYASEFAAAMPPNMYSIAQIQGYLLRKKRNPVGAIEGVAEWLAEQDMDRRALAVVRHRVRATTDKGRATGGETPV</sequence>
<evidence type="ECO:0000256" key="1">
    <source>
        <dbReference type="ARBA" id="ARBA00022741"/>
    </source>
</evidence>
<dbReference type="InterPro" id="IPR057495">
    <property type="entry name" value="AAA_lid_BCS1"/>
</dbReference>
<gene>
    <name evidence="4" type="ORF">DFH07DRAFT_779463</name>
</gene>
<organism evidence="4 5">
    <name type="scientific">Mycena maculata</name>
    <dbReference type="NCBI Taxonomy" id="230809"/>
    <lineage>
        <taxon>Eukaryota</taxon>
        <taxon>Fungi</taxon>
        <taxon>Dikarya</taxon>
        <taxon>Basidiomycota</taxon>
        <taxon>Agaricomycotina</taxon>
        <taxon>Agaricomycetes</taxon>
        <taxon>Agaricomycetidae</taxon>
        <taxon>Agaricales</taxon>
        <taxon>Marasmiineae</taxon>
        <taxon>Mycenaceae</taxon>
        <taxon>Mycena</taxon>
    </lineage>
</organism>
<dbReference type="EMBL" id="JARJLG010000145">
    <property type="protein sequence ID" value="KAJ7737173.1"/>
    <property type="molecule type" value="Genomic_DNA"/>
</dbReference>
<dbReference type="GO" id="GO:0005524">
    <property type="term" value="F:ATP binding"/>
    <property type="evidence" value="ECO:0007669"/>
    <property type="project" value="UniProtKB-KW"/>
</dbReference>